<keyword evidence="3" id="KW-1185">Reference proteome</keyword>
<name>A0A1Q2D0G0_9ACTN</name>
<organism evidence="2 3">
    <name type="scientific">Tessaracoccus flavescens</name>
    <dbReference type="NCBI Taxonomy" id="399497"/>
    <lineage>
        <taxon>Bacteria</taxon>
        <taxon>Bacillati</taxon>
        <taxon>Actinomycetota</taxon>
        <taxon>Actinomycetes</taxon>
        <taxon>Propionibacteriales</taxon>
        <taxon>Propionibacteriaceae</taxon>
        <taxon>Tessaracoccus</taxon>
    </lineage>
</organism>
<protein>
    <submittedName>
        <fullName evidence="2">Uncharacterized protein</fullName>
    </submittedName>
</protein>
<dbReference type="KEGG" id="tfa:BW733_14710"/>
<feature type="compositionally biased region" description="Polar residues" evidence="1">
    <location>
        <begin position="1"/>
        <end position="11"/>
    </location>
</feature>
<feature type="region of interest" description="Disordered" evidence="1">
    <location>
        <begin position="1"/>
        <end position="32"/>
    </location>
</feature>
<proteinExistence type="predicted"/>
<evidence type="ECO:0000256" key="1">
    <source>
        <dbReference type="SAM" id="MobiDB-lite"/>
    </source>
</evidence>
<dbReference type="STRING" id="399497.BW733_14710"/>
<reference evidence="2 3" key="1">
    <citation type="journal article" date="2008" name="Int. J. Syst. Evol. Microbiol.">
        <title>Tessaracoccus flavescens sp. nov., isolated from marine sediment.</title>
        <authorList>
            <person name="Lee D.W."/>
            <person name="Lee S.D."/>
        </authorList>
    </citation>
    <scope>NUCLEOTIDE SEQUENCE [LARGE SCALE GENOMIC DNA]</scope>
    <source>
        <strain evidence="2 3">SST-39T</strain>
    </source>
</reference>
<evidence type="ECO:0000313" key="3">
    <source>
        <dbReference type="Proteomes" id="UP000188235"/>
    </source>
</evidence>
<evidence type="ECO:0000313" key="2">
    <source>
        <dbReference type="EMBL" id="AQP51888.1"/>
    </source>
</evidence>
<sequence length="128" mass="14590">MRTMPPKTNTDPVKGDVYRTSPDTSVSGDVHGDNKRICGVVELTRRSVLTLTRTTHPEKHARKLESAENKQMGLTKAAWWTDVNQRPLARSWLADPDRVEYLGRLPEPESTKLAEFWQMSKMLGRTNL</sequence>
<dbReference type="AlphaFoldDB" id="A0A1Q2D0G0"/>
<accession>A0A1Q2D0G0</accession>
<dbReference type="EMBL" id="CP019607">
    <property type="protein sequence ID" value="AQP51888.1"/>
    <property type="molecule type" value="Genomic_DNA"/>
</dbReference>
<dbReference type="Proteomes" id="UP000188235">
    <property type="component" value="Chromosome"/>
</dbReference>
<gene>
    <name evidence="2" type="ORF">BW733_14710</name>
</gene>